<dbReference type="Proteomes" id="UP000747110">
    <property type="component" value="Unassembled WGS sequence"/>
</dbReference>
<sequence length="173" mass="18724">MIRPCKQASATETTFTSASPQPETYGPEPQVHPSGAPGQLGLEPSQQPLPSAAKLLAPMLDGKLFTVAKVYVPCVLFSKVPYLKKHTFLDMSLTTFHLVVRSSPTHAGYVLQLTALFIPRAMSKGIPACVQENDDRTFSRLCTLSRGQAGDRGNRNIIDSGGSRIPSQVREEA</sequence>
<feature type="region of interest" description="Disordered" evidence="1">
    <location>
        <begin position="1"/>
        <end position="47"/>
    </location>
</feature>
<comment type="caution">
    <text evidence="2">The sequence shown here is derived from an EMBL/GenBank/DDBJ whole genome shotgun (WGS) entry which is preliminary data.</text>
</comment>
<evidence type="ECO:0000313" key="2">
    <source>
        <dbReference type="EMBL" id="GIL69935.1"/>
    </source>
</evidence>
<keyword evidence="3" id="KW-1185">Reference proteome</keyword>
<evidence type="ECO:0000313" key="3">
    <source>
        <dbReference type="Proteomes" id="UP000747110"/>
    </source>
</evidence>
<dbReference type="EMBL" id="BNCP01000001">
    <property type="protein sequence ID" value="GIL69935.1"/>
    <property type="molecule type" value="Genomic_DNA"/>
</dbReference>
<feature type="compositionally biased region" description="Low complexity" evidence="1">
    <location>
        <begin position="8"/>
        <end position="19"/>
    </location>
</feature>
<protein>
    <submittedName>
        <fullName evidence="2">Uncharacterized protein</fullName>
    </submittedName>
</protein>
<gene>
    <name evidence="2" type="ORF">Vretifemale_784</name>
</gene>
<feature type="region of interest" description="Disordered" evidence="1">
    <location>
        <begin position="152"/>
        <end position="173"/>
    </location>
</feature>
<evidence type="ECO:0000256" key="1">
    <source>
        <dbReference type="SAM" id="MobiDB-lite"/>
    </source>
</evidence>
<reference evidence="2" key="1">
    <citation type="journal article" date="2021" name="Proc. Natl. Acad. Sci. U.S.A.">
        <title>Three genomes in the algal genus Volvox reveal the fate of a haploid sex-determining region after a transition to homothallism.</title>
        <authorList>
            <person name="Yamamoto K."/>
            <person name="Hamaji T."/>
            <person name="Kawai-Toyooka H."/>
            <person name="Matsuzaki R."/>
            <person name="Takahashi F."/>
            <person name="Nishimura Y."/>
            <person name="Kawachi M."/>
            <person name="Noguchi H."/>
            <person name="Minakuchi Y."/>
            <person name="Umen J.G."/>
            <person name="Toyoda A."/>
            <person name="Nozaki H."/>
        </authorList>
    </citation>
    <scope>NUCLEOTIDE SEQUENCE</scope>
    <source>
        <strain evidence="2">NIES-3786</strain>
    </source>
</reference>
<organism evidence="2 3">
    <name type="scientific">Volvox reticuliferus</name>
    <dbReference type="NCBI Taxonomy" id="1737510"/>
    <lineage>
        <taxon>Eukaryota</taxon>
        <taxon>Viridiplantae</taxon>
        <taxon>Chlorophyta</taxon>
        <taxon>core chlorophytes</taxon>
        <taxon>Chlorophyceae</taxon>
        <taxon>CS clade</taxon>
        <taxon>Chlamydomonadales</taxon>
        <taxon>Volvocaceae</taxon>
        <taxon>Volvox</taxon>
    </lineage>
</organism>
<accession>A0A8J4BVG3</accession>
<name>A0A8J4BVG3_9CHLO</name>
<dbReference type="AlphaFoldDB" id="A0A8J4BVG3"/>
<proteinExistence type="predicted"/>